<evidence type="ECO:0000313" key="3">
    <source>
        <dbReference type="EMBL" id="AXV04808.1"/>
    </source>
</evidence>
<dbReference type="PANTHER" id="PTHR10963">
    <property type="entry name" value="GLYCOSYL HYDROLASE-RELATED"/>
    <property type="match status" value="1"/>
</dbReference>
<dbReference type="AlphaFoldDB" id="A0A346XRG1"/>
<sequence>MPDAIRRWFEPRRLVVVVAALLVLAVVTQDAARGACESLEFYRRREPGQFATVDRFDGDRLDDAAWTRCYWWDDDGCTNLGNDELQWYLPDQVQVADGMVRLVADDRPHTTDDGTRWSHRSGMITTGPAVHDGEPRLAFTYGEVEVRARVPSGSGLWPAIWMLPATEESRPEIDLMEVLGDSTDILRMHVHYVDGDGERQSLGQDVDVDDLSEDFHTYGVIWAPDRLEFLLDGRTVWEVTEPDAIPDEPMYLLINLAVGGEWAGPPGPDTTFPASFDVEDVVIRPRCGS</sequence>
<dbReference type="InterPro" id="IPR013320">
    <property type="entry name" value="ConA-like_dom_sf"/>
</dbReference>
<proteinExistence type="inferred from homology"/>
<dbReference type="EMBL" id="CP031165">
    <property type="protein sequence ID" value="AXV04808.1"/>
    <property type="molecule type" value="Genomic_DNA"/>
</dbReference>
<dbReference type="CDD" id="cd08023">
    <property type="entry name" value="GH16_laminarinase_like"/>
    <property type="match status" value="1"/>
</dbReference>
<dbReference type="RefSeq" id="WP_114589703.1">
    <property type="nucleotide sequence ID" value="NZ_CP031165.1"/>
</dbReference>
<dbReference type="OrthoDB" id="9816550at2"/>
<keyword evidence="4" id="KW-1185">Reference proteome</keyword>
<dbReference type="InterPro" id="IPR000757">
    <property type="entry name" value="Beta-glucanase-like"/>
</dbReference>
<dbReference type="KEGG" id="euz:DVS28_a0100"/>
<dbReference type="SUPFAM" id="SSF49899">
    <property type="entry name" value="Concanavalin A-like lectins/glucanases"/>
    <property type="match status" value="1"/>
</dbReference>
<dbReference type="Gene3D" id="2.60.120.200">
    <property type="match status" value="1"/>
</dbReference>
<dbReference type="GO" id="GO:0005975">
    <property type="term" value="P:carbohydrate metabolic process"/>
    <property type="evidence" value="ECO:0007669"/>
    <property type="project" value="InterPro"/>
</dbReference>
<reference evidence="3 4" key="1">
    <citation type="submission" date="2018-09" db="EMBL/GenBank/DDBJ databases">
        <title>Complete genome sequence of Euzebya sp. DY32-46 isolated from seawater of Pacific Ocean.</title>
        <authorList>
            <person name="Xu L."/>
            <person name="Wu Y.-H."/>
            <person name="Xu X.-W."/>
        </authorList>
    </citation>
    <scope>NUCLEOTIDE SEQUENCE [LARGE SCALE GENOMIC DNA]</scope>
    <source>
        <strain evidence="3 4">DY32-46</strain>
    </source>
</reference>
<dbReference type="Pfam" id="PF00722">
    <property type="entry name" value="Glyco_hydro_16"/>
    <property type="match status" value="1"/>
</dbReference>
<gene>
    <name evidence="3" type="ORF">DVS28_a0100</name>
</gene>
<dbReference type="GO" id="GO:0004553">
    <property type="term" value="F:hydrolase activity, hydrolyzing O-glycosyl compounds"/>
    <property type="evidence" value="ECO:0007669"/>
    <property type="project" value="InterPro"/>
</dbReference>
<dbReference type="PANTHER" id="PTHR10963:SF55">
    <property type="entry name" value="GLYCOSIDE HYDROLASE FAMILY 16 PROTEIN"/>
    <property type="match status" value="1"/>
</dbReference>
<feature type="domain" description="GH16" evidence="2">
    <location>
        <begin position="39"/>
        <end position="289"/>
    </location>
</feature>
<comment type="similarity">
    <text evidence="1">Belongs to the glycosyl hydrolase 16 family.</text>
</comment>
<evidence type="ECO:0000259" key="2">
    <source>
        <dbReference type="PROSITE" id="PS51762"/>
    </source>
</evidence>
<accession>A0A346XRG1</accession>
<evidence type="ECO:0000313" key="4">
    <source>
        <dbReference type="Proteomes" id="UP000264006"/>
    </source>
</evidence>
<dbReference type="InterPro" id="IPR050546">
    <property type="entry name" value="Glycosyl_Hydrlase_16"/>
</dbReference>
<dbReference type="Proteomes" id="UP000264006">
    <property type="component" value="Chromosome"/>
</dbReference>
<name>A0A346XRG1_9ACTN</name>
<evidence type="ECO:0000256" key="1">
    <source>
        <dbReference type="ARBA" id="ARBA00006865"/>
    </source>
</evidence>
<protein>
    <submittedName>
        <fullName evidence="3">Putative secreted protein</fullName>
    </submittedName>
</protein>
<dbReference type="PROSITE" id="PS51762">
    <property type="entry name" value="GH16_2"/>
    <property type="match status" value="1"/>
</dbReference>
<organism evidence="3 4">
    <name type="scientific">Euzebya pacifica</name>
    <dbReference type="NCBI Taxonomy" id="1608957"/>
    <lineage>
        <taxon>Bacteria</taxon>
        <taxon>Bacillati</taxon>
        <taxon>Actinomycetota</taxon>
        <taxon>Nitriliruptoria</taxon>
        <taxon>Euzebyales</taxon>
    </lineage>
</organism>